<name>A0AAV1RS61_9ROSI</name>
<dbReference type="EMBL" id="CAWUPB010001158">
    <property type="protein sequence ID" value="CAK7339529.1"/>
    <property type="molecule type" value="Genomic_DNA"/>
</dbReference>
<evidence type="ECO:0000256" key="1">
    <source>
        <dbReference type="ARBA" id="ARBA00022676"/>
    </source>
</evidence>
<gene>
    <name evidence="2" type="ORF">DCAF_LOCUS14582</name>
</gene>
<keyword evidence="3" id="KW-1185">Reference proteome</keyword>
<evidence type="ECO:0000313" key="2">
    <source>
        <dbReference type="EMBL" id="CAK7339529.1"/>
    </source>
</evidence>
<dbReference type="PANTHER" id="PTHR48046:SF7">
    <property type="entry name" value="UDP-GLYCOSYLTRANSFERASE 72E1"/>
    <property type="match status" value="1"/>
</dbReference>
<keyword evidence="1" id="KW-0808">Transferase</keyword>
<sequence>MTTLEKAVEDNHFKNQELLPIPSCKSLAFESCFEPVPDRNNQMYIEYTRMGVEVQKFDGILVNKRQDLEPKTTGAHGDRRLLGRVSPLPIYPIGRCSDRSNHI</sequence>
<dbReference type="PANTHER" id="PTHR48046">
    <property type="entry name" value="UDP-GLYCOSYLTRANSFERASE 72E1"/>
    <property type="match status" value="1"/>
</dbReference>
<proteinExistence type="predicted"/>
<comment type="caution">
    <text evidence="2">The sequence shown here is derived from an EMBL/GenBank/DDBJ whole genome shotgun (WGS) entry which is preliminary data.</text>
</comment>
<evidence type="ECO:0000313" key="3">
    <source>
        <dbReference type="Proteomes" id="UP001314170"/>
    </source>
</evidence>
<dbReference type="Gene3D" id="3.40.50.2000">
    <property type="entry name" value="Glycogen Phosphorylase B"/>
    <property type="match status" value="1"/>
</dbReference>
<keyword evidence="1" id="KW-0328">Glycosyltransferase</keyword>
<dbReference type="AlphaFoldDB" id="A0AAV1RS61"/>
<dbReference type="Proteomes" id="UP001314170">
    <property type="component" value="Unassembled WGS sequence"/>
</dbReference>
<accession>A0AAV1RS61</accession>
<dbReference type="GO" id="GO:0047209">
    <property type="term" value="F:coniferyl-alcohol glucosyltransferase activity"/>
    <property type="evidence" value="ECO:0007669"/>
    <property type="project" value="TreeGrafter"/>
</dbReference>
<organism evidence="2 3">
    <name type="scientific">Dovyalis caffra</name>
    <dbReference type="NCBI Taxonomy" id="77055"/>
    <lineage>
        <taxon>Eukaryota</taxon>
        <taxon>Viridiplantae</taxon>
        <taxon>Streptophyta</taxon>
        <taxon>Embryophyta</taxon>
        <taxon>Tracheophyta</taxon>
        <taxon>Spermatophyta</taxon>
        <taxon>Magnoliopsida</taxon>
        <taxon>eudicotyledons</taxon>
        <taxon>Gunneridae</taxon>
        <taxon>Pentapetalae</taxon>
        <taxon>rosids</taxon>
        <taxon>fabids</taxon>
        <taxon>Malpighiales</taxon>
        <taxon>Salicaceae</taxon>
        <taxon>Flacourtieae</taxon>
        <taxon>Dovyalis</taxon>
    </lineage>
</organism>
<protein>
    <submittedName>
        <fullName evidence="2">Uncharacterized protein</fullName>
    </submittedName>
</protein>
<reference evidence="2 3" key="1">
    <citation type="submission" date="2024-01" db="EMBL/GenBank/DDBJ databases">
        <authorList>
            <person name="Waweru B."/>
        </authorList>
    </citation>
    <scope>NUCLEOTIDE SEQUENCE [LARGE SCALE GENOMIC DNA]</scope>
</reference>